<name>A0ACD3AG60_9AGAR</name>
<dbReference type="EMBL" id="ML208469">
    <property type="protein sequence ID" value="TFK64572.1"/>
    <property type="molecule type" value="Genomic_DNA"/>
</dbReference>
<reference evidence="1 2" key="1">
    <citation type="journal article" date="2019" name="Nat. Ecol. Evol.">
        <title>Megaphylogeny resolves global patterns of mushroom evolution.</title>
        <authorList>
            <person name="Varga T."/>
            <person name="Krizsan K."/>
            <person name="Foldi C."/>
            <person name="Dima B."/>
            <person name="Sanchez-Garcia M."/>
            <person name="Sanchez-Ramirez S."/>
            <person name="Szollosi G.J."/>
            <person name="Szarkandi J.G."/>
            <person name="Papp V."/>
            <person name="Albert L."/>
            <person name="Andreopoulos W."/>
            <person name="Angelini C."/>
            <person name="Antonin V."/>
            <person name="Barry K.W."/>
            <person name="Bougher N.L."/>
            <person name="Buchanan P."/>
            <person name="Buyck B."/>
            <person name="Bense V."/>
            <person name="Catcheside P."/>
            <person name="Chovatia M."/>
            <person name="Cooper J."/>
            <person name="Damon W."/>
            <person name="Desjardin D."/>
            <person name="Finy P."/>
            <person name="Geml J."/>
            <person name="Haridas S."/>
            <person name="Hughes K."/>
            <person name="Justo A."/>
            <person name="Karasinski D."/>
            <person name="Kautmanova I."/>
            <person name="Kiss B."/>
            <person name="Kocsube S."/>
            <person name="Kotiranta H."/>
            <person name="LaButti K.M."/>
            <person name="Lechner B.E."/>
            <person name="Liimatainen K."/>
            <person name="Lipzen A."/>
            <person name="Lukacs Z."/>
            <person name="Mihaltcheva S."/>
            <person name="Morgado L.N."/>
            <person name="Niskanen T."/>
            <person name="Noordeloos M.E."/>
            <person name="Ohm R.A."/>
            <person name="Ortiz-Santana B."/>
            <person name="Ovrebo C."/>
            <person name="Racz N."/>
            <person name="Riley R."/>
            <person name="Savchenko A."/>
            <person name="Shiryaev A."/>
            <person name="Soop K."/>
            <person name="Spirin V."/>
            <person name="Szebenyi C."/>
            <person name="Tomsovsky M."/>
            <person name="Tulloss R.E."/>
            <person name="Uehling J."/>
            <person name="Grigoriev I.V."/>
            <person name="Vagvolgyi C."/>
            <person name="Papp T."/>
            <person name="Martin F.M."/>
            <person name="Miettinen O."/>
            <person name="Hibbett D.S."/>
            <person name="Nagy L.G."/>
        </authorList>
    </citation>
    <scope>NUCLEOTIDE SEQUENCE [LARGE SCALE GENOMIC DNA]</scope>
    <source>
        <strain evidence="1 2">NL-1719</strain>
    </source>
</reference>
<sequence length="497" mass="57181">MEGRTPILLHDLPPELTVRIFRRTVLSTESDLRIRTTIKLSRVSKSWRNIVLGLPELWASFRCSYRQPSLIELCIERARTRPLSISLHISLYDLTSLSIVAQEIHRLKSFNLYYNGDRQQDGFWPGDWSVPAPQLETLCLYDFSMPNNFFNGQMPLLQSLTLSSCSFDWVDFYHLPQLLHLSLHRPCVEWPLSTRAFLEMLKRCPSLKSLHVSDALHGRYASNDVVSLPDLESLFVSTDHCRDAIRFLQRLTVPHTAHIGLLSRHDPEGIFAELARSRVASACKAITAVADEMHFQIKLVEHGWDKPETSTIDLTFTPGSYHEFHHEFIPLPVRFFEHLNLSELECLDLDGSGIHPPCLWTGFGQLPKLQTLKIRNPFARSFLEFVQNEANIREHTSVPPFPHLQELLYEEAHSDVLAEPFNAHLLQLSEYLQYRCRIGFGVISLTVVKCDQLTTDTEKALLECVQDLKLECRVPEVLPIREYSPISDSDFPCICYY</sequence>
<evidence type="ECO:0000313" key="1">
    <source>
        <dbReference type="EMBL" id="TFK64572.1"/>
    </source>
</evidence>
<organism evidence="1 2">
    <name type="scientific">Pluteus cervinus</name>
    <dbReference type="NCBI Taxonomy" id="181527"/>
    <lineage>
        <taxon>Eukaryota</taxon>
        <taxon>Fungi</taxon>
        <taxon>Dikarya</taxon>
        <taxon>Basidiomycota</taxon>
        <taxon>Agaricomycotina</taxon>
        <taxon>Agaricomycetes</taxon>
        <taxon>Agaricomycetidae</taxon>
        <taxon>Agaricales</taxon>
        <taxon>Pluteineae</taxon>
        <taxon>Pluteaceae</taxon>
        <taxon>Pluteus</taxon>
    </lineage>
</organism>
<proteinExistence type="predicted"/>
<keyword evidence="2" id="KW-1185">Reference proteome</keyword>
<dbReference type="Proteomes" id="UP000308600">
    <property type="component" value="Unassembled WGS sequence"/>
</dbReference>
<accession>A0ACD3AG60</accession>
<gene>
    <name evidence="1" type="ORF">BDN72DRAFT_963104</name>
</gene>
<evidence type="ECO:0000313" key="2">
    <source>
        <dbReference type="Proteomes" id="UP000308600"/>
    </source>
</evidence>
<protein>
    <submittedName>
        <fullName evidence="1">Uncharacterized protein</fullName>
    </submittedName>
</protein>